<gene>
    <name evidence="1" type="ORF">WKR92_02490</name>
</gene>
<protein>
    <recommendedName>
        <fullName evidence="3">Right handed beta helix domain-containing protein</fullName>
    </recommendedName>
</protein>
<keyword evidence="2" id="KW-1185">Reference proteome</keyword>
<organism evidence="1 2">
    <name type="scientific">Albibacterium profundi</name>
    <dbReference type="NCBI Taxonomy" id="3134906"/>
    <lineage>
        <taxon>Bacteria</taxon>
        <taxon>Pseudomonadati</taxon>
        <taxon>Bacteroidota</taxon>
        <taxon>Sphingobacteriia</taxon>
        <taxon>Sphingobacteriales</taxon>
        <taxon>Sphingobacteriaceae</taxon>
        <taxon>Albibacterium</taxon>
    </lineage>
</organism>
<dbReference type="Proteomes" id="UP001580928">
    <property type="component" value="Unassembled WGS sequence"/>
</dbReference>
<sequence>MKVKSVKMGLLGCAFLFFLYSCEVEQIEPAKPVENENVIDSAETEKETIDSSRVEKKDENIEVIGTGSGKLVIKDVENKNFSIKPGVYGDILIENTKNTSIKGDKNVKIVGSTINISNVDNIEIAGITIENGTKGIYISKSANDLTLKDINLKNISTYGIRFDVNKKFDNSPQSYSKNIQLINIKAENVRVLFESTGGIETDGFYGLIKGFKLTGSTIVNSPNLESAVYLNLGEDFEVSNNVVNNVNTNNNNHNGIFHVKGNGKIFNNKITNHQGNAVRSWLFSITKPNSLVEIYNNIVYNSRRYSAFEVQVTPDIKGKVGFKPANAKIYNNTVGKMNTGQPKYYEGRIIDIYQTFGSVEVYNNLYFDMRDNIVSLNQSNPNDTKVKETNNRYFKNANEAVTDLTAFISKIPGIGAKL</sequence>
<dbReference type="SMART" id="SM00710">
    <property type="entry name" value="PbH1"/>
    <property type="match status" value="5"/>
</dbReference>
<dbReference type="EMBL" id="JBBVGT010000002">
    <property type="protein sequence ID" value="MFB5944694.1"/>
    <property type="molecule type" value="Genomic_DNA"/>
</dbReference>
<dbReference type="InterPro" id="IPR012334">
    <property type="entry name" value="Pectin_lyas_fold"/>
</dbReference>
<reference evidence="1 2" key="1">
    <citation type="submission" date="2024-04" db="EMBL/GenBank/DDBJ databases">
        <title>Albibacterium profundi sp. nov., isolated from sediment of the Challenger Deep of Mariana Trench.</title>
        <authorList>
            <person name="Wang Y."/>
        </authorList>
    </citation>
    <scope>NUCLEOTIDE SEQUENCE [LARGE SCALE GENOMIC DNA]</scope>
    <source>
        <strain evidence="1 2">RHL897</strain>
    </source>
</reference>
<evidence type="ECO:0008006" key="3">
    <source>
        <dbReference type="Google" id="ProtNLM"/>
    </source>
</evidence>
<accession>A0ABV5CAY0</accession>
<comment type="caution">
    <text evidence="1">The sequence shown here is derived from an EMBL/GenBank/DDBJ whole genome shotgun (WGS) entry which is preliminary data.</text>
</comment>
<name>A0ABV5CAY0_9SPHI</name>
<dbReference type="InterPro" id="IPR011050">
    <property type="entry name" value="Pectin_lyase_fold/virulence"/>
</dbReference>
<dbReference type="InterPro" id="IPR006626">
    <property type="entry name" value="PbH1"/>
</dbReference>
<dbReference type="SUPFAM" id="SSF51126">
    <property type="entry name" value="Pectin lyase-like"/>
    <property type="match status" value="1"/>
</dbReference>
<dbReference type="RefSeq" id="WP_375556257.1">
    <property type="nucleotide sequence ID" value="NZ_JBBVGT010000002.1"/>
</dbReference>
<dbReference type="Gene3D" id="2.160.20.10">
    <property type="entry name" value="Single-stranded right-handed beta-helix, Pectin lyase-like"/>
    <property type="match status" value="1"/>
</dbReference>
<dbReference type="PROSITE" id="PS51257">
    <property type="entry name" value="PROKAR_LIPOPROTEIN"/>
    <property type="match status" value="1"/>
</dbReference>
<proteinExistence type="predicted"/>
<evidence type="ECO:0000313" key="2">
    <source>
        <dbReference type="Proteomes" id="UP001580928"/>
    </source>
</evidence>
<evidence type="ECO:0000313" key="1">
    <source>
        <dbReference type="EMBL" id="MFB5944694.1"/>
    </source>
</evidence>